<dbReference type="Proteomes" id="UP000594014">
    <property type="component" value="Chromosome"/>
</dbReference>
<proteinExistence type="predicted"/>
<evidence type="ECO:0000313" key="2">
    <source>
        <dbReference type="Proteomes" id="UP000594014"/>
    </source>
</evidence>
<accession>A0ACD1A8G0</accession>
<protein>
    <submittedName>
        <fullName evidence="1">S8/S53 family peptidase</fullName>
    </submittedName>
</protein>
<reference evidence="1" key="1">
    <citation type="submission" date="2019-08" db="EMBL/GenBank/DDBJ databases">
        <title>Genome sequence of Clostridiales bacterium MT110.</title>
        <authorList>
            <person name="Cao J."/>
        </authorList>
    </citation>
    <scope>NUCLEOTIDE SEQUENCE</scope>
    <source>
        <strain evidence="1">MT110</strain>
    </source>
</reference>
<evidence type="ECO:0000313" key="1">
    <source>
        <dbReference type="EMBL" id="QOX62653.1"/>
    </source>
</evidence>
<dbReference type="EMBL" id="CP042469">
    <property type="protein sequence ID" value="QOX62653.1"/>
    <property type="molecule type" value="Genomic_DNA"/>
</dbReference>
<name>A0ACD1A8G0_9FIRM</name>
<gene>
    <name evidence="1" type="ORF">FRZ06_04470</name>
</gene>
<organism evidence="1 2">
    <name type="scientific">Anoxybacterium hadale</name>
    <dbReference type="NCBI Taxonomy" id="3408580"/>
    <lineage>
        <taxon>Bacteria</taxon>
        <taxon>Bacillati</taxon>
        <taxon>Bacillota</taxon>
        <taxon>Clostridia</taxon>
        <taxon>Peptostreptococcales</taxon>
        <taxon>Anaerovoracaceae</taxon>
        <taxon>Anoxybacterium</taxon>
    </lineage>
</organism>
<sequence length="400" mass="44944">MTKFRIIVVFIIFVLLLSSCSKPVADEQKVENTDATTGTNEYAMNPIPSNYGINPDNLPDEVTDQDINPELGSLETIYGFSGKNVSNKDFTRMSLDKISQISFDTDTIWCEADKLPKGYSPELWLETSKDPGLQIKALHKEGHTGKGISVAMIDKPILSTSNEFKKDNFIYIQVEADTRIHFHGMSCASILAGQNCGVAPDAKLYYFAVPDNGKNFDNYSKAIEQLIELNQGLSEKEKIRIVSISDGLSNDDAHWENWQKTIQKANDQGIIVIYSNNVGNNFIWGGCPPYKDRNNVLNYDISEVYRNQKIDKKSVIMIPGDYRTTANNQSDDGYNYYGIGGWSWAIPYFAGLCTLGLEINPNLTYEQMQQALEETKSKTEAGYYIINPVDYIKKLESLSN</sequence>
<keyword evidence="2" id="KW-1185">Reference proteome</keyword>